<dbReference type="InterPro" id="IPR017853">
    <property type="entry name" value="GH"/>
</dbReference>
<dbReference type="Gene3D" id="3.20.20.80">
    <property type="entry name" value="Glycosidases"/>
    <property type="match status" value="1"/>
</dbReference>
<feature type="domain" description="Putative collagen-binding" evidence="1">
    <location>
        <begin position="478"/>
        <end position="549"/>
    </location>
</feature>
<dbReference type="EMBL" id="BSSQ01000035">
    <property type="protein sequence ID" value="GLX71521.1"/>
    <property type="molecule type" value="Genomic_DNA"/>
</dbReference>
<sequence length="555" mass="64370">MNISFVPVTANAVVTYDRYEIVIRVDEPAFRNPFTEVEIIGQFGRDEDLFTFQHGTPDGELGTADNRDSLIPVDGFCDSEDGSLYRIRFMPRSAGRYVYTVSFQYGGKVWSHEGHFDAIAGDNRGLIRVDEEHPFHFVWEGTGEHYFYNGMTAYHLPGIRKEEEIRRTLDRFHHHKVNRVRFGLSSSRVRSAMAWFEPVYESEDFTFCYGPWKAERPEDAENPGWDVTRFDLAYWHKLERLVEYAGRKDIVLSIIMYVDAYRKGADPFGKLLMGGQDEQRYFRYAASRLAAFPNITWDLTNEYRLIRPRQWVERMGHYLQSCDPYHHLMTCHGHGTFEFRTSGWADFAVYQSWDENGGYSYMRQNRELQLQTGRIIPQINEEFGYEDHYPTAWGEGKVYPMRSRDTLRRRAWEIYMAGGYQTSGEYAGHGLGGWVNGRGDDSMKLLEGFAHIATFFETCAWWKANPSEALVKQPDAFCLANEGELYIVYTPVPQNIELQLQAGSYETTWYNPRTGQFMEPHVIQASGQAVQFECPQAGSSAVNNDYVLRLRRSED</sequence>
<dbReference type="InterPro" id="IPR025277">
    <property type="entry name" value="Apiosidase-like_cat_dom"/>
</dbReference>
<organism evidence="3 4">
    <name type="scientific">Paenibacillus glycanilyticus</name>
    <dbReference type="NCBI Taxonomy" id="126569"/>
    <lineage>
        <taxon>Bacteria</taxon>
        <taxon>Bacillati</taxon>
        <taxon>Bacillota</taxon>
        <taxon>Bacilli</taxon>
        <taxon>Bacillales</taxon>
        <taxon>Paenibacillaceae</taxon>
        <taxon>Paenibacillus</taxon>
    </lineage>
</organism>
<evidence type="ECO:0000313" key="4">
    <source>
        <dbReference type="Proteomes" id="UP001157114"/>
    </source>
</evidence>
<comment type="caution">
    <text evidence="3">The sequence shown here is derived from an EMBL/GenBank/DDBJ whole genome shotgun (WGS) entry which is preliminary data.</text>
</comment>
<proteinExistence type="predicted"/>
<dbReference type="RefSeq" id="WP_284242338.1">
    <property type="nucleotide sequence ID" value="NZ_BSSQ01000035.1"/>
</dbReference>
<feature type="domain" description="Apiosidase-like catalytic" evidence="2">
    <location>
        <begin position="141"/>
        <end position="419"/>
    </location>
</feature>
<dbReference type="InterPro" id="IPR013783">
    <property type="entry name" value="Ig-like_fold"/>
</dbReference>
<dbReference type="PANTHER" id="PTHR37836:SF2">
    <property type="entry name" value="DUF4038 DOMAIN-CONTAINING PROTEIN"/>
    <property type="match status" value="1"/>
</dbReference>
<accession>A0ABQ6GKS2</accession>
<evidence type="ECO:0008006" key="5">
    <source>
        <dbReference type="Google" id="ProtNLM"/>
    </source>
</evidence>
<evidence type="ECO:0000259" key="1">
    <source>
        <dbReference type="Pfam" id="PF12904"/>
    </source>
</evidence>
<protein>
    <recommendedName>
        <fullName evidence="5">DUF4038 domain-containing protein</fullName>
    </recommendedName>
</protein>
<gene>
    <name evidence="3" type="ORF">MU1_58710</name>
</gene>
<dbReference type="Pfam" id="PF13204">
    <property type="entry name" value="Apiosidase"/>
    <property type="match status" value="1"/>
</dbReference>
<name>A0ABQ6GKS2_9BACL</name>
<evidence type="ECO:0000313" key="3">
    <source>
        <dbReference type="EMBL" id="GLX71521.1"/>
    </source>
</evidence>
<dbReference type="Gene3D" id="2.60.40.10">
    <property type="entry name" value="Immunoglobulins"/>
    <property type="match status" value="1"/>
</dbReference>
<dbReference type="Proteomes" id="UP001157114">
    <property type="component" value="Unassembled WGS sequence"/>
</dbReference>
<reference evidence="3 4" key="1">
    <citation type="submission" date="2023-03" db="EMBL/GenBank/DDBJ databases">
        <title>Draft genome sequence of the bacteria which degrade cell wall of Tricholomamatutake.</title>
        <authorList>
            <person name="Konishi Y."/>
            <person name="Fukuta Y."/>
            <person name="Shirasaka N."/>
        </authorList>
    </citation>
    <scope>NUCLEOTIDE SEQUENCE [LARGE SCALE GENOMIC DNA]</scope>
    <source>
        <strain evidence="4">mu1</strain>
    </source>
</reference>
<dbReference type="SUPFAM" id="SSF51445">
    <property type="entry name" value="(Trans)glycosidases"/>
    <property type="match status" value="1"/>
</dbReference>
<dbReference type="InterPro" id="IPR024749">
    <property type="entry name" value="Collagen-bd_put"/>
</dbReference>
<dbReference type="Pfam" id="PF12904">
    <property type="entry name" value="Collagen_bind_2"/>
    <property type="match status" value="1"/>
</dbReference>
<dbReference type="PANTHER" id="PTHR37836">
    <property type="entry name" value="LMO1036 PROTEIN"/>
    <property type="match status" value="1"/>
</dbReference>
<keyword evidence="4" id="KW-1185">Reference proteome</keyword>
<evidence type="ECO:0000259" key="2">
    <source>
        <dbReference type="Pfam" id="PF13204"/>
    </source>
</evidence>